<evidence type="ECO:0000313" key="1">
    <source>
        <dbReference type="EMBL" id="VAW44411.1"/>
    </source>
</evidence>
<reference evidence="1" key="1">
    <citation type="submission" date="2018-06" db="EMBL/GenBank/DDBJ databases">
        <authorList>
            <person name="Zhirakovskaya E."/>
        </authorList>
    </citation>
    <scope>NUCLEOTIDE SEQUENCE</scope>
</reference>
<dbReference type="AlphaFoldDB" id="A0A3B0VNF5"/>
<dbReference type="EMBL" id="UOFC01000005">
    <property type="protein sequence ID" value="VAW44411.1"/>
    <property type="molecule type" value="Genomic_DNA"/>
</dbReference>
<sequence>MLMLNKIIKLYTPNPDIETRIRVQAIDKHSEYKNIESPNW</sequence>
<accession>A0A3B0VNF5</accession>
<name>A0A3B0VNF5_9ZZZZ</name>
<organism evidence="1">
    <name type="scientific">hydrothermal vent metagenome</name>
    <dbReference type="NCBI Taxonomy" id="652676"/>
    <lineage>
        <taxon>unclassified sequences</taxon>
        <taxon>metagenomes</taxon>
        <taxon>ecological metagenomes</taxon>
    </lineage>
</organism>
<gene>
    <name evidence="1" type="ORF">MNBD_GAMMA03-868</name>
</gene>
<proteinExistence type="predicted"/>
<protein>
    <submittedName>
        <fullName evidence="1">Uncharacterized protein</fullName>
    </submittedName>
</protein>